<accession>A0ABN9PJJ4</accession>
<gene>
    <name evidence="2" type="ORF">PCOR1329_LOCUS12042</name>
    <name evidence="1" type="ORF">PCOR1329_LOCUS3558</name>
</gene>
<dbReference type="Proteomes" id="UP001189429">
    <property type="component" value="Unassembled WGS sequence"/>
</dbReference>
<comment type="caution">
    <text evidence="1">The sequence shown here is derived from an EMBL/GenBank/DDBJ whole genome shotgun (WGS) entry which is preliminary data.</text>
</comment>
<evidence type="ECO:0000313" key="1">
    <source>
        <dbReference type="EMBL" id="CAK0793173.1"/>
    </source>
</evidence>
<sequence length="452" mass="50637">MSLMNQQSVSSQEFRDVVLGAATKIMNDFHGPMQYLMHRYSDPESLNAYSKRLHQYLPPLDTCVYEMSFPFPVSTQQFCVHPGAMSFDPSYSPREPTRASTALALLDHVLTDGFITEGDPIILCSGTEDKIRSRGLEGVQAPWAVAGNDFPIPPFSIAQHKGNARIATMHFLLTLLIDDEVDLHAISPKIWNSLRAIKVRNVEFASLKEQTFDNFKLSARGAVRRQANVVSWVVLLSRQRDCGDTDAGAIIRSWNSGCTQKEKLMGNKAQTVKNIMHLGPPKTQELLIQHISKYDWDGGSLSEEALASKKVWPGSGFRTTHSKKWTQRQHITTESRHLMFQHCFHQFDTTNPLARRKFSKMDLEEFAEKAAVICAIRTEAVNAGMSAEQVDAAFVDKWRLGDPRVEMDLASALAEKRDEFTIRDITCLKEILDIALSGSGVADMDISLEDSS</sequence>
<keyword evidence="3" id="KW-1185">Reference proteome</keyword>
<organism evidence="1 3">
    <name type="scientific">Prorocentrum cordatum</name>
    <dbReference type="NCBI Taxonomy" id="2364126"/>
    <lineage>
        <taxon>Eukaryota</taxon>
        <taxon>Sar</taxon>
        <taxon>Alveolata</taxon>
        <taxon>Dinophyceae</taxon>
        <taxon>Prorocentrales</taxon>
        <taxon>Prorocentraceae</taxon>
        <taxon>Prorocentrum</taxon>
    </lineage>
</organism>
<evidence type="ECO:0000313" key="3">
    <source>
        <dbReference type="Proteomes" id="UP001189429"/>
    </source>
</evidence>
<protein>
    <submittedName>
        <fullName evidence="1">Uncharacterized protein</fullName>
    </submittedName>
</protein>
<evidence type="ECO:0000313" key="2">
    <source>
        <dbReference type="EMBL" id="CAK0805563.1"/>
    </source>
</evidence>
<name>A0ABN9PJJ4_9DINO</name>
<proteinExistence type="predicted"/>
<reference evidence="1" key="1">
    <citation type="submission" date="2023-10" db="EMBL/GenBank/DDBJ databases">
        <authorList>
            <person name="Chen Y."/>
            <person name="Shah S."/>
            <person name="Dougan E. K."/>
            <person name="Thang M."/>
            <person name="Chan C."/>
        </authorList>
    </citation>
    <scope>NUCLEOTIDE SEQUENCE [LARGE SCALE GENOMIC DNA]</scope>
</reference>
<dbReference type="EMBL" id="CAUYUJ010000912">
    <property type="protein sequence ID" value="CAK0793173.1"/>
    <property type="molecule type" value="Genomic_DNA"/>
</dbReference>
<dbReference type="EMBL" id="CAUYUJ010003492">
    <property type="protein sequence ID" value="CAK0805563.1"/>
    <property type="molecule type" value="Genomic_DNA"/>
</dbReference>